<dbReference type="PROSITE" id="PS50983">
    <property type="entry name" value="FE_B12_PBP"/>
    <property type="match status" value="1"/>
</dbReference>
<dbReference type="GO" id="GO:0005886">
    <property type="term" value="C:plasma membrane"/>
    <property type="evidence" value="ECO:0007669"/>
    <property type="project" value="UniProtKB-SubCell"/>
</dbReference>
<protein>
    <submittedName>
        <fullName evidence="7">Ferrichrome ABC transporter substrate-binding protein</fullName>
    </submittedName>
</protein>
<dbReference type="Pfam" id="PF01497">
    <property type="entry name" value="Peripla_BP_2"/>
    <property type="match status" value="1"/>
</dbReference>
<feature type="chain" id="PRO_5038949661" evidence="5">
    <location>
        <begin position="25"/>
        <end position="314"/>
    </location>
</feature>
<dbReference type="EMBL" id="QVTE01000041">
    <property type="protein sequence ID" value="RFU67588.1"/>
    <property type="molecule type" value="Genomic_DNA"/>
</dbReference>
<name>A0A372LL84_9BACI</name>
<sequence length="314" mass="34438">MTRAKLFSGILISICFGLFLSACSNGESESKDTKKEEVRTATDAMGEVTIPANAERILAPNMEDSLLALGITPPAQWAIGTTVHNYLQPQLKDVPTIEWDLPLEQTINAKPDIIIFGSPGSIQNGKYEEYKKIAPTYVFKEEESADWRKQLQVMGEIAGKEKEAKAVLEDYDAKTKEQAAELKTAIGDETAAILWVIGKQYYLFENSRFAANVLYTDLGVTQPEMIKALPKAEAAWNPISLEALSDLDADHIFLASLPNEPGLASLKASSVWKGLPAVKAGKIYEMEDPSNWTSNGPIANNITMDQIVSVITKK</sequence>
<dbReference type="RefSeq" id="WP_117327434.1">
    <property type="nucleotide sequence ID" value="NZ_QVTE01000041.1"/>
</dbReference>
<dbReference type="PANTHER" id="PTHR30532:SF26">
    <property type="entry name" value="IRON(3+)-HYDROXAMATE-BINDING PROTEIN FHUD"/>
    <property type="match status" value="1"/>
</dbReference>
<dbReference type="PROSITE" id="PS51257">
    <property type="entry name" value="PROKAR_LIPOPROTEIN"/>
    <property type="match status" value="1"/>
</dbReference>
<accession>A0A372LL84</accession>
<comment type="similarity">
    <text evidence="2">Belongs to the bacterial solute-binding protein 8 family.</text>
</comment>
<dbReference type="AlphaFoldDB" id="A0A372LL84"/>
<keyword evidence="3" id="KW-0813">Transport</keyword>
<dbReference type="Proteomes" id="UP000264541">
    <property type="component" value="Unassembled WGS sequence"/>
</dbReference>
<dbReference type="InterPro" id="IPR002491">
    <property type="entry name" value="ABC_transptr_periplasmic_BD"/>
</dbReference>
<dbReference type="SUPFAM" id="SSF53807">
    <property type="entry name" value="Helical backbone' metal receptor"/>
    <property type="match status" value="1"/>
</dbReference>
<evidence type="ECO:0000256" key="5">
    <source>
        <dbReference type="SAM" id="SignalP"/>
    </source>
</evidence>
<comment type="caution">
    <text evidence="7">The sequence shown here is derived from an EMBL/GenBank/DDBJ whole genome shotgun (WGS) entry which is preliminary data.</text>
</comment>
<dbReference type="GO" id="GO:1901678">
    <property type="term" value="P:iron coordination entity transport"/>
    <property type="evidence" value="ECO:0007669"/>
    <property type="project" value="UniProtKB-ARBA"/>
</dbReference>
<feature type="domain" description="Fe/B12 periplasmic-binding" evidence="6">
    <location>
        <begin position="54"/>
        <end position="314"/>
    </location>
</feature>
<organism evidence="7 8">
    <name type="scientific">Peribacillus saganii</name>
    <dbReference type="NCBI Taxonomy" id="2303992"/>
    <lineage>
        <taxon>Bacteria</taxon>
        <taxon>Bacillati</taxon>
        <taxon>Bacillota</taxon>
        <taxon>Bacilli</taxon>
        <taxon>Bacillales</taxon>
        <taxon>Bacillaceae</taxon>
        <taxon>Peribacillus</taxon>
    </lineage>
</organism>
<evidence type="ECO:0000256" key="4">
    <source>
        <dbReference type="ARBA" id="ARBA00022729"/>
    </source>
</evidence>
<gene>
    <name evidence="7" type="ORF">D0469_14355</name>
</gene>
<evidence type="ECO:0000256" key="3">
    <source>
        <dbReference type="ARBA" id="ARBA00022448"/>
    </source>
</evidence>
<dbReference type="Gene3D" id="3.40.50.1980">
    <property type="entry name" value="Nitrogenase molybdenum iron protein domain"/>
    <property type="match status" value="2"/>
</dbReference>
<dbReference type="InterPro" id="IPR051313">
    <property type="entry name" value="Bact_iron-sidero_bind"/>
</dbReference>
<keyword evidence="8" id="KW-1185">Reference proteome</keyword>
<evidence type="ECO:0000259" key="6">
    <source>
        <dbReference type="PROSITE" id="PS50983"/>
    </source>
</evidence>
<keyword evidence="4 5" id="KW-0732">Signal</keyword>
<feature type="signal peptide" evidence="5">
    <location>
        <begin position="1"/>
        <end position="24"/>
    </location>
</feature>
<dbReference type="OrthoDB" id="2417096at2"/>
<dbReference type="GO" id="GO:0030288">
    <property type="term" value="C:outer membrane-bounded periplasmic space"/>
    <property type="evidence" value="ECO:0007669"/>
    <property type="project" value="TreeGrafter"/>
</dbReference>
<evidence type="ECO:0000256" key="1">
    <source>
        <dbReference type="ARBA" id="ARBA00004193"/>
    </source>
</evidence>
<evidence type="ECO:0000313" key="8">
    <source>
        <dbReference type="Proteomes" id="UP000264541"/>
    </source>
</evidence>
<evidence type="ECO:0000256" key="2">
    <source>
        <dbReference type="ARBA" id="ARBA00008814"/>
    </source>
</evidence>
<proteinExistence type="inferred from homology"/>
<dbReference type="PANTHER" id="PTHR30532">
    <property type="entry name" value="IRON III DICITRATE-BINDING PERIPLASMIC PROTEIN"/>
    <property type="match status" value="1"/>
</dbReference>
<reference evidence="7 8" key="1">
    <citation type="submission" date="2018-08" db="EMBL/GenBank/DDBJ databases">
        <title>Bacillus chawlae sp. nov., Bacillus glennii sp. nov., and Bacillus saganii sp. nov. Isolated from the Vehicle Assembly Building at Kennedy Space Center where the Viking Spacecraft were Assembled.</title>
        <authorList>
            <person name="Seuylemezian A."/>
            <person name="Vaishampayan P."/>
        </authorList>
    </citation>
    <scope>NUCLEOTIDE SEQUENCE [LARGE SCALE GENOMIC DNA]</scope>
    <source>
        <strain evidence="7 8">V47-23a</strain>
    </source>
</reference>
<evidence type="ECO:0000313" key="7">
    <source>
        <dbReference type="EMBL" id="RFU67588.1"/>
    </source>
</evidence>
<comment type="subcellular location">
    <subcellularLocation>
        <location evidence="1">Cell membrane</location>
        <topology evidence="1">Lipid-anchor</topology>
    </subcellularLocation>
</comment>